<organism evidence="3 4">
    <name type="scientific">Azospirillum brasilense</name>
    <dbReference type="NCBI Taxonomy" id="192"/>
    <lineage>
        <taxon>Bacteria</taxon>
        <taxon>Pseudomonadati</taxon>
        <taxon>Pseudomonadota</taxon>
        <taxon>Alphaproteobacteria</taxon>
        <taxon>Rhodospirillales</taxon>
        <taxon>Azospirillaceae</taxon>
        <taxon>Azospirillum</taxon>
    </lineage>
</organism>
<dbReference type="EMBL" id="CP032340">
    <property type="protein sequence ID" value="QCO11641.1"/>
    <property type="molecule type" value="Genomic_DNA"/>
</dbReference>
<evidence type="ECO:0000313" key="1">
    <source>
        <dbReference type="EMBL" id="MDX5951467.1"/>
    </source>
</evidence>
<dbReference type="PROSITE" id="PS51257">
    <property type="entry name" value="PROKAR_LIPOPROTEIN"/>
    <property type="match status" value="1"/>
</dbReference>
<evidence type="ECO:0000313" key="3">
    <source>
        <dbReference type="EMBL" id="QCO11641.1"/>
    </source>
</evidence>
<name>A0A4D8QQ82_AZOBR</name>
<dbReference type="GeneID" id="56452948"/>
<dbReference type="RefSeq" id="WP_079285353.1">
    <property type="nucleotide sequence ID" value="NZ_CP012915.1"/>
</dbReference>
<keyword evidence="3" id="KW-0614">Plasmid</keyword>
<dbReference type="Pfam" id="PF13207">
    <property type="entry name" value="AAA_17"/>
    <property type="match status" value="1"/>
</dbReference>
<dbReference type="AlphaFoldDB" id="A0A4D8QQ82"/>
<dbReference type="EMBL" id="CP032340">
    <property type="protein sequence ID" value="QCO10246.1"/>
    <property type="molecule type" value="Genomic_DNA"/>
</dbReference>
<evidence type="ECO:0000313" key="2">
    <source>
        <dbReference type="EMBL" id="QCO10246.1"/>
    </source>
</evidence>
<keyword evidence="5" id="KW-1185">Reference proteome</keyword>
<dbReference type="PANTHER" id="PTHR41930:SF1">
    <property type="entry name" value="DEPHOSPHO-COA KINASE"/>
    <property type="match status" value="1"/>
</dbReference>
<gene>
    <name evidence="2" type="ORF">D3868_14075</name>
    <name evidence="3" type="ORF">D3868_22035</name>
    <name evidence="1" type="ORF">SIM66_09715</name>
</gene>
<dbReference type="InterPro" id="IPR027417">
    <property type="entry name" value="P-loop_NTPase"/>
</dbReference>
<proteinExistence type="predicted"/>
<evidence type="ECO:0000313" key="5">
    <source>
        <dbReference type="Proteomes" id="UP001277471"/>
    </source>
</evidence>
<dbReference type="PANTHER" id="PTHR41930">
    <property type="entry name" value="UPF0200 PROTEIN MJ1399"/>
    <property type="match status" value="1"/>
</dbReference>
<reference evidence="3 4" key="1">
    <citation type="submission" date="2018-09" db="EMBL/GenBank/DDBJ databases">
        <title>Whole genome based analysis of evolution and adaptive divergence in Indian and Brazilian strains of Azospirillum brasilense.</title>
        <authorList>
            <person name="Singh C."/>
            <person name="Tripathi A.K."/>
        </authorList>
    </citation>
    <scope>NUCLEOTIDE SEQUENCE [LARGE SCALE GENOMIC DNA]</scope>
    <source>
        <strain evidence="3 4">MTCC4038</strain>
        <plasmid evidence="3 4">p1</plasmid>
    </source>
</reference>
<sequence>MNGRTGVAVCGVSGCGKTTASKFLADTTRGLVSAGSVVREYCMTNGFATDRPTLQKVGSELAHLEGGELFANMLARKSFLDKEVVFDGIRRLPILHKLRKSFDAFYIIYIHCSPQILDERLARRRDLYIRSFNDILTTPIERDALDIRKAADIEIVNDGILTELEKVIMNNVAPVLFR</sequence>
<evidence type="ECO:0000313" key="4">
    <source>
        <dbReference type="Proteomes" id="UP000298774"/>
    </source>
</evidence>
<geneLocation type="plasmid" evidence="3 4">
    <name>p1</name>
</geneLocation>
<protein>
    <submittedName>
        <fullName evidence="1">AAA family ATPase</fullName>
    </submittedName>
</protein>
<dbReference type="Proteomes" id="UP000298774">
    <property type="component" value="Plasmid p1"/>
</dbReference>
<dbReference type="EMBL" id="JAWXYC010000003">
    <property type="protein sequence ID" value="MDX5951467.1"/>
    <property type="molecule type" value="Genomic_DNA"/>
</dbReference>
<accession>A0A4D8QQ82</accession>
<dbReference type="Gene3D" id="3.40.50.300">
    <property type="entry name" value="P-loop containing nucleotide triphosphate hydrolases"/>
    <property type="match status" value="1"/>
</dbReference>
<reference evidence="1 5" key="2">
    <citation type="submission" date="2023-11" db="EMBL/GenBank/DDBJ databases">
        <title>MicrobeMod: A computational toolkit for identifying prokaryotic methylation and restriction-modification with nanopore sequencing.</title>
        <authorList>
            <person name="Crits-Christoph A."/>
            <person name="Kang S.C."/>
            <person name="Lee H."/>
            <person name="Ostrov N."/>
        </authorList>
    </citation>
    <scope>NUCLEOTIDE SEQUENCE [LARGE SCALE GENOMIC DNA]</scope>
    <source>
        <strain evidence="1 5">ATCC 29145</strain>
    </source>
</reference>
<dbReference type="Proteomes" id="UP001277471">
    <property type="component" value="Unassembled WGS sequence"/>
</dbReference>
<dbReference type="SUPFAM" id="SSF52540">
    <property type="entry name" value="P-loop containing nucleoside triphosphate hydrolases"/>
    <property type="match status" value="1"/>
</dbReference>